<keyword evidence="2" id="KW-1185">Reference proteome</keyword>
<evidence type="ECO:0000313" key="2">
    <source>
        <dbReference type="Proteomes" id="UP001470230"/>
    </source>
</evidence>
<comment type="caution">
    <text evidence="1">The sequence shown here is derived from an EMBL/GenBank/DDBJ whole genome shotgun (WGS) entry which is preliminary data.</text>
</comment>
<dbReference type="EMBL" id="JAPFFF010000057">
    <property type="protein sequence ID" value="KAK8837873.1"/>
    <property type="molecule type" value="Genomic_DNA"/>
</dbReference>
<protein>
    <submittedName>
        <fullName evidence="1">Uncharacterized protein</fullName>
    </submittedName>
</protein>
<accession>A0ABR2GW28</accession>
<sequence>MNGNDFLQDSVDPELASKYINFLKDKIDMFEISYGFSANAIMRPDTLKRKLAQHTYEIYRRLHIVICTDNKAKKS</sequence>
<reference evidence="1 2" key="1">
    <citation type="submission" date="2024-04" db="EMBL/GenBank/DDBJ databases">
        <title>Tritrichomonas musculus Genome.</title>
        <authorList>
            <person name="Alves-Ferreira E."/>
            <person name="Grigg M."/>
            <person name="Lorenzi H."/>
            <person name="Galac M."/>
        </authorList>
    </citation>
    <scope>NUCLEOTIDE SEQUENCE [LARGE SCALE GENOMIC DNA]</scope>
    <source>
        <strain evidence="1 2">EAF2021</strain>
    </source>
</reference>
<organism evidence="1 2">
    <name type="scientific">Tritrichomonas musculus</name>
    <dbReference type="NCBI Taxonomy" id="1915356"/>
    <lineage>
        <taxon>Eukaryota</taxon>
        <taxon>Metamonada</taxon>
        <taxon>Parabasalia</taxon>
        <taxon>Tritrichomonadida</taxon>
        <taxon>Tritrichomonadidae</taxon>
        <taxon>Tritrichomonas</taxon>
    </lineage>
</organism>
<dbReference type="Proteomes" id="UP001470230">
    <property type="component" value="Unassembled WGS sequence"/>
</dbReference>
<name>A0ABR2GW28_9EUKA</name>
<proteinExistence type="predicted"/>
<evidence type="ECO:0000313" key="1">
    <source>
        <dbReference type="EMBL" id="KAK8837873.1"/>
    </source>
</evidence>
<gene>
    <name evidence="1" type="ORF">M9Y10_035813</name>
</gene>